<dbReference type="GO" id="GO:0008270">
    <property type="term" value="F:zinc ion binding"/>
    <property type="evidence" value="ECO:0007669"/>
    <property type="project" value="UniProtKB-KW"/>
</dbReference>
<evidence type="ECO:0000313" key="13">
    <source>
        <dbReference type="EMBL" id="SFV69859.1"/>
    </source>
</evidence>
<dbReference type="NCBIfam" id="TIGR02349">
    <property type="entry name" value="DnaJ_bact"/>
    <property type="match status" value="1"/>
</dbReference>
<dbReference type="InterPro" id="IPR008971">
    <property type="entry name" value="HSP40/DnaJ_pept-bd"/>
</dbReference>
<dbReference type="GO" id="GO:0042026">
    <property type="term" value="P:protein refolding"/>
    <property type="evidence" value="ECO:0007669"/>
    <property type="project" value="TreeGrafter"/>
</dbReference>
<dbReference type="InterPro" id="IPR012724">
    <property type="entry name" value="DnaJ"/>
</dbReference>
<dbReference type="GO" id="GO:0020037">
    <property type="term" value="F:heme binding"/>
    <property type="evidence" value="ECO:0007669"/>
    <property type="project" value="InterPro"/>
</dbReference>
<dbReference type="InterPro" id="IPR018253">
    <property type="entry name" value="DnaJ_domain_CS"/>
</dbReference>
<dbReference type="GO" id="GO:0005737">
    <property type="term" value="C:cytoplasm"/>
    <property type="evidence" value="ECO:0007669"/>
    <property type="project" value="TreeGrafter"/>
</dbReference>
<proteinExistence type="inferred from homology"/>
<dbReference type="PANTHER" id="PTHR43096:SF48">
    <property type="entry name" value="CHAPERONE PROTEIN DNAJ"/>
    <property type="match status" value="1"/>
</dbReference>
<keyword evidence="1" id="KW-0963">Cytoplasm</keyword>
<dbReference type="GO" id="GO:0009055">
    <property type="term" value="F:electron transfer activity"/>
    <property type="evidence" value="ECO:0007669"/>
    <property type="project" value="InterPro"/>
</dbReference>
<dbReference type="Gene3D" id="2.60.260.20">
    <property type="entry name" value="Urease metallochaperone UreE, N-terminal domain"/>
    <property type="match status" value="2"/>
</dbReference>
<dbReference type="InterPro" id="IPR002939">
    <property type="entry name" value="DnaJ_C"/>
</dbReference>
<dbReference type="CDD" id="cd10719">
    <property type="entry name" value="DnaJ_zf"/>
    <property type="match status" value="1"/>
</dbReference>
<dbReference type="PRINTS" id="PR00625">
    <property type="entry name" value="JDOMAIN"/>
</dbReference>
<evidence type="ECO:0000256" key="8">
    <source>
        <dbReference type="ARBA" id="ARBA00023016"/>
    </source>
</evidence>
<dbReference type="SUPFAM" id="SSF49493">
    <property type="entry name" value="HSP40/DnaJ peptide-binding domain"/>
    <property type="match status" value="2"/>
</dbReference>
<dbReference type="Pfam" id="PF01556">
    <property type="entry name" value="DnaJ_C"/>
    <property type="match status" value="1"/>
</dbReference>
<dbReference type="SUPFAM" id="SSF46565">
    <property type="entry name" value="Chaperone J-domain"/>
    <property type="match status" value="1"/>
</dbReference>
<evidence type="ECO:0000256" key="4">
    <source>
        <dbReference type="ARBA" id="ARBA00022737"/>
    </source>
</evidence>
<dbReference type="GO" id="GO:0005524">
    <property type="term" value="F:ATP binding"/>
    <property type="evidence" value="ECO:0007669"/>
    <property type="project" value="InterPro"/>
</dbReference>
<dbReference type="CDD" id="cd10747">
    <property type="entry name" value="DnaJ_C"/>
    <property type="match status" value="1"/>
</dbReference>
<dbReference type="InterPro" id="IPR001623">
    <property type="entry name" value="DnaJ_domain"/>
</dbReference>
<dbReference type="HAMAP" id="MF_01152">
    <property type="entry name" value="DnaJ"/>
    <property type="match status" value="1"/>
</dbReference>
<evidence type="ECO:0000256" key="3">
    <source>
        <dbReference type="ARBA" id="ARBA00022723"/>
    </source>
</evidence>
<dbReference type="NCBIfam" id="NF008035">
    <property type="entry name" value="PRK10767.1"/>
    <property type="match status" value="1"/>
</dbReference>
<evidence type="ECO:0000256" key="2">
    <source>
        <dbReference type="ARBA" id="ARBA00022705"/>
    </source>
</evidence>
<dbReference type="PROSITE" id="PS00636">
    <property type="entry name" value="DNAJ_1"/>
    <property type="match status" value="1"/>
</dbReference>
<reference evidence="13" key="1">
    <citation type="submission" date="2016-10" db="EMBL/GenBank/DDBJ databases">
        <authorList>
            <person name="de Groot N.N."/>
        </authorList>
    </citation>
    <scope>NUCLEOTIDE SEQUENCE</scope>
</reference>
<dbReference type="GO" id="GO:0006260">
    <property type="term" value="P:DNA replication"/>
    <property type="evidence" value="ECO:0007669"/>
    <property type="project" value="UniProtKB-KW"/>
</dbReference>
<feature type="domain" description="CR-type" evidence="12">
    <location>
        <begin position="140"/>
        <end position="217"/>
    </location>
</feature>
<gene>
    <name evidence="13" type="ORF">MNB_SV-14-1730</name>
</gene>
<dbReference type="Pfam" id="PF00684">
    <property type="entry name" value="DnaJ_CXXCXGXG"/>
    <property type="match status" value="1"/>
</dbReference>
<evidence type="ECO:0000256" key="5">
    <source>
        <dbReference type="ARBA" id="ARBA00022771"/>
    </source>
</evidence>
<dbReference type="CDD" id="cd06257">
    <property type="entry name" value="DnaJ"/>
    <property type="match status" value="1"/>
</dbReference>
<evidence type="ECO:0000256" key="9">
    <source>
        <dbReference type="ARBA" id="ARBA00023186"/>
    </source>
</evidence>
<dbReference type="PROSITE" id="PS51007">
    <property type="entry name" value="CYTC"/>
    <property type="match status" value="1"/>
</dbReference>
<name>A0A1W1CVR5_9ZZZZ</name>
<keyword evidence="7" id="KW-0408">Iron</keyword>
<keyword evidence="4" id="KW-0677">Repeat</keyword>
<dbReference type="InterPro" id="IPR009056">
    <property type="entry name" value="Cyt_c-like_dom"/>
</dbReference>
<dbReference type="FunFam" id="2.10.230.10:FF:000002">
    <property type="entry name" value="Molecular chaperone DnaJ"/>
    <property type="match status" value="1"/>
</dbReference>
<dbReference type="InterPro" id="IPR036869">
    <property type="entry name" value="J_dom_sf"/>
</dbReference>
<keyword evidence="9" id="KW-0143">Chaperone</keyword>
<dbReference type="InterPro" id="IPR001305">
    <property type="entry name" value="HSP_DnaJ_Cys-rich_dom"/>
</dbReference>
<dbReference type="GO" id="GO:0051082">
    <property type="term" value="F:unfolded protein binding"/>
    <property type="evidence" value="ECO:0007669"/>
    <property type="project" value="InterPro"/>
</dbReference>
<dbReference type="InterPro" id="IPR036410">
    <property type="entry name" value="HSP_DnaJ_Cys-rich_dom_sf"/>
</dbReference>
<dbReference type="GO" id="GO:0009408">
    <property type="term" value="P:response to heat"/>
    <property type="evidence" value="ECO:0007669"/>
    <property type="project" value="InterPro"/>
</dbReference>
<keyword evidence="2" id="KW-0235">DNA replication</keyword>
<evidence type="ECO:0000256" key="1">
    <source>
        <dbReference type="ARBA" id="ARBA00022490"/>
    </source>
</evidence>
<sequence>MTELDYYEALEVSRTCDGAELKKSYRKLAMKYHPDRNPNDKEAEDKFKYLSEAYEVLKDPKKRAIYDQYGKAGLQGQGRGGFSGHQNMDDIMDMFNSMFGGSSGGFGGFGGGGQRRQPNQKYNLDFEIDLKLKFNEAIFGCEKKIDIRYKVPCDDCDGTGAEGGKLDTCSYCNGQGQVVMKQGFMSFAQTCPQCHGKGQTITTKCDACSGRGFHEEPDSITINIPAGVDSGNRLRAQGYGNRAKNGQRGDLYLTFDVEQDEHFIRDGSNIYIEVPVFFTQAILGSSITIPSLDGELELDLKVGTKDKEQFIFKNEGVPDVHTGQKGQLIAQVSVIYPKKLNDEQKEMLKKLQESFGIESKPHTSTFEKAFSKVKGWFL</sequence>
<dbReference type="AlphaFoldDB" id="A0A1W1CVR5"/>
<evidence type="ECO:0000259" key="12">
    <source>
        <dbReference type="PROSITE" id="PS51188"/>
    </source>
</evidence>
<keyword evidence="6" id="KW-0862">Zinc</keyword>
<dbReference type="GO" id="GO:0031072">
    <property type="term" value="F:heat shock protein binding"/>
    <property type="evidence" value="ECO:0007669"/>
    <property type="project" value="InterPro"/>
</dbReference>
<evidence type="ECO:0000256" key="6">
    <source>
        <dbReference type="ARBA" id="ARBA00022833"/>
    </source>
</evidence>
<dbReference type="Pfam" id="PF00226">
    <property type="entry name" value="DnaJ"/>
    <property type="match status" value="1"/>
</dbReference>
<dbReference type="Gene3D" id="2.10.230.10">
    <property type="entry name" value="Heat shock protein DnaJ, cysteine-rich domain"/>
    <property type="match status" value="1"/>
</dbReference>
<evidence type="ECO:0000259" key="10">
    <source>
        <dbReference type="PROSITE" id="PS50076"/>
    </source>
</evidence>
<accession>A0A1W1CVR5</accession>
<dbReference type="FunFam" id="2.60.260.20:FF:000013">
    <property type="entry name" value="DnaJ subfamily B member 11"/>
    <property type="match status" value="1"/>
</dbReference>
<dbReference type="PROSITE" id="PS50076">
    <property type="entry name" value="DNAJ_2"/>
    <property type="match status" value="1"/>
</dbReference>
<dbReference type="FunFam" id="1.10.287.110:FF:000034">
    <property type="entry name" value="Chaperone protein DnaJ"/>
    <property type="match status" value="1"/>
</dbReference>
<dbReference type="EMBL" id="FPHN01000282">
    <property type="protein sequence ID" value="SFV69859.1"/>
    <property type="molecule type" value="Genomic_DNA"/>
</dbReference>
<keyword evidence="3" id="KW-0479">Metal-binding</keyword>
<dbReference type="Gene3D" id="1.10.287.110">
    <property type="entry name" value="DnaJ domain"/>
    <property type="match status" value="1"/>
</dbReference>
<feature type="domain" description="J" evidence="10">
    <location>
        <begin position="5"/>
        <end position="70"/>
    </location>
</feature>
<dbReference type="SMART" id="SM00271">
    <property type="entry name" value="DnaJ"/>
    <property type="match status" value="1"/>
</dbReference>
<keyword evidence="8" id="KW-0346">Stress response</keyword>
<organism evidence="13">
    <name type="scientific">hydrothermal vent metagenome</name>
    <dbReference type="NCBI Taxonomy" id="652676"/>
    <lineage>
        <taxon>unclassified sequences</taxon>
        <taxon>metagenomes</taxon>
        <taxon>ecological metagenomes</taxon>
    </lineage>
</organism>
<dbReference type="SUPFAM" id="SSF57938">
    <property type="entry name" value="DnaJ/Hsp40 cysteine-rich domain"/>
    <property type="match status" value="1"/>
</dbReference>
<dbReference type="PROSITE" id="PS51188">
    <property type="entry name" value="ZF_CR"/>
    <property type="match status" value="1"/>
</dbReference>
<protein>
    <submittedName>
        <fullName evidence="13">Chaperone protein DnaJ</fullName>
    </submittedName>
</protein>
<dbReference type="PANTHER" id="PTHR43096">
    <property type="entry name" value="DNAJ HOMOLOG 1, MITOCHONDRIAL-RELATED"/>
    <property type="match status" value="1"/>
</dbReference>
<keyword evidence="5" id="KW-0863">Zinc-finger</keyword>
<feature type="domain" description="Cytochrome c" evidence="11">
    <location>
        <begin position="178"/>
        <end position="356"/>
    </location>
</feature>
<evidence type="ECO:0000259" key="11">
    <source>
        <dbReference type="PROSITE" id="PS51007"/>
    </source>
</evidence>
<evidence type="ECO:0000256" key="7">
    <source>
        <dbReference type="ARBA" id="ARBA00023004"/>
    </source>
</evidence>